<dbReference type="EMBL" id="NNRJ01000027">
    <property type="protein sequence ID" value="OYR18286.1"/>
    <property type="molecule type" value="Genomic_DNA"/>
</dbReference>
<comment type="caution">
    <text evidence="1">The sequence shown here is derived from an EMBL/GenBank/DDBJ whole genome shotgun (WGS) entry which is preliminary data.</text>
</comment>
<gene>
    <name evidence="1" type="ORF">CEV31_4298</name>
</gene>
<dbReference type="AlphaFoldDB" id="A0A256FU96"/>
<sequence>MGIFCNPAIAKMRQIMITLDPSALVAYAHTVALDISV</sequence>
<evidence type="ECO:0000313" key="2">
    <source>
        <dbReference type="Proteomes" id="UP000215590"/>
    </source>
</evidence>
<organism evidence="1 2">
    <name type="scientific">Brucella thiophenivorans</name>
    <dbReference type="NCBI Taxonomy" id="571255"/>
    <lineage>
        <taxon>Bacteria</taxon>
        <taxon>Pseudomonadati</taxon>
        <taxon>Pseudomonadota</taxon>
        <taxon>Alphaproteobacteria</taxon>
        <taxon>Hyphomicrobiales</taxon>
        <taxon>Brucellaceae</taxon>
        <taxon>Brucella/Ochrobactrum group</taxon>
        <taxon>Brucella</taxon>
    </lineage>
</organism>
<reference evidence="1 2" key="1">
    <citation type="submission" date="2017-07" db="EMBL/GenBank/DDBJ databases">
        <title>Phylogenetic study on the rhizospheric bacterium Ochrobactrum sp. A44.</title>
        <authorList>
            <person name="Krzyzanowska D.M."/>
            <person name="Ossowicki A."/>
            <person name="Rajewska M."/>
            <person name="Maciag T."/>
            <person name="Kaczynski Z."/>
            <person name="Czerwicka M."/>
            <person name="Jafra S."/>
        </authorList>
    </citation>
    <scope>NUCLEOTIDE SEQUENCE [LARGE SCALE GENOMIC DNA]</scope>
    <source>
        <strain evidence="1 2">DSM 7216</strain>
    </source>
</reference>
<name>A0A256FU96_9HYPH</name>
<proteinExistence type="predicted"/>
<keyword evidence="2" id="KW-1185">Reference proteome</keyword>
<evidence type="ECO:0000313" key="1">
    <source>
        <dbReference type="EMBL" id="OYR18286.1"/>
    </source>
</evidence>
<dbReference type="Proteomes" id="UP000215590">
    <property type="component" value="Unassembled WGS sequence"/>
</dbReference>
<accession>A0A256FU96</accession>
<protein>
    <submittedName>
        <fullName evidence="1">Uncharacterized protein</fullName>
    </submittedName>
</protein>